<dbReference type="InterPro" id="IPR020904">
    <property type="entry name" value="Sc_DH/Rdtase_CS"/>
</dbReference>
<accession>A0A096ZNY5</accession>
<evidence type="ECO:0000256" key="1">
    <source>
        <dbReference type="ARBA" id="ARBA00006484"/>
    </source>
</evidence>
<evidence type="ECO:0000256" key="2">
    <source>
        <dbReference type="ARBA" id="ARBA00023002"/>
    </source>
</evidence>
<gene>
    <name evidence="3" type="primary">bisD</name>
</gene>
<dbReference type="InterPro" id="IPR050259">
    <property type="entry name" value="SDR"/>
</dbReference>
<evidence type="ECO:0000313" key="3">
    <source>
        <dbReference type="EMBL" id="AIS23715.1"/>
    </source>
</evidence>
<dbReference type="PRINTS" id="PR00081">
    <property type="entry name" value="GDHRDH"/>
</dbReference>
<dbReference type="PRINTS" id="PR00080">
    <property type="entry name" value="SDRFAMILY"/>
</dbReference>
<proteinExistence type="inferred from homology"/>
<dbReference type="InterPro" id="IPR002347">
    <property type="entry name" value="SDR_fam"/>
</dbReference>
<dbReference type="Gene3D" id="3.40.50.720">
    <property type="entry name" value="NAD(P)-binding Rossmann-like Domain"/>
    <property type="match status" value="1"/>
</dbReference>
<dbReference type="GO" id="GO:0016491">
    <property type="term" value="F:oxidoreductase activity"/>
    <property type="evidence" value="ECO:0007669"/>
    <property type="project" value="UniProtKB-KW"/>
</dbReference>
<sequence length="232" mass="24375">MGKQTALRLAEKGAAVVINDIDQERVDDTVAEFTRQGLRAIGAVADISNREAVEAMVQKTVAEFGRVDILVNNAGLDRGGPIRKLSEADWDIVIDVNLKGVFLCSQAVHGHMVQNKHGRIINIASRAWLGGAGQAPYSSAKAGVVGLTRTLGLELGKSGVTSNCIAPGLIHTPMLDTMPADDLKALLAMHPSGKLGEVDDIADAVLFFADDAAGFVNAQVLYVCGGRSLFAG</sequence>
<dbReference type="GO" id="GO:0032787">
    <property type="term" value="P:monocarboxylic acid metabolic process"/>
    <property type="evidence" value="ECO:0007669"/>
    <property type="project" value="UniProtKB-ARBA"/>
</dbReference>
<dbReference type="PANTHER" id="PTHR42879:SF2">
    <property type="entry name" value="3-OXOACYL-[ACYL-CARRIER-PROTEIN] REDUCTASE FABG"/>
    <property type="match status" value="1"/>
</dbReference>
<comment type="similarity">
    <text evidence="1">Belongs to the short-chain dehydrogenases/reductases (SDR) family.</text>
</comment>
<dbReference type="FunFam" id="3.40.50.720:FF:000173">
    <property type="entry name" value="3-oxoacyl-[acyl-carrier protein] reductase"/>
    <property type="match status" value="1"/>
</dbReference>
<dbReference type="PROSITE" id="PS00061">
    <property type="entry name" value="ADH_SHORT"/>
    <property type="match status" value="1"/>
</dbReference>
<name>A0A096ZNY5_9RHOO</name>
<dbReference type="PANTHER" id="PTHR42879">
    <property type="entry name" value="3-OXOACYL-(ACYL-CARRIER-PROTEIN) REDUCTASE"/>
    <property type="match status" value="1"/>
</dbReference>
<dbReference type="EMBL" id="KM105890">
    <property type="protein sequence ID" value="AIS23715.1"/>
    <property type="molecule type" value="Genomic_DNA"/>
</dbReference>
<dbReference type="SUPFAM" id="SSF51735">
    <property type="entry name" value="NAD(P)-binding Rossmann-fold domains"/>
    <property type="match status" value="1"/>
</dbReference>
<reference evidence="3" key="1">
    <citation type="journal article" date="2014" name="Appl. Environ. Microbiol.">
        <title>Anaerobic activation of p-cymene in denitrifying betaproteobacteria: methyl group hydroxylation versus addition to fumarate.</title>
        <authorList>
            <person name="Strijkstra A."/>
            <person name="Trautwein K."/>
            <person name="Jarling R."/>
            <person name="Wohlbrand L."/>
            <person name="Dorries M."/>
            <person name="Reinhardt R."/>
            <person name="Drozdowska M."/>
            <person name="Golding B.T."/>
            <person name="Wilkes H."/>
            <person name="Rabus R."/>
        </authorList>
    </citation>
    <scope>NUCLEOTIDE SEQUENCE</scope>
    <source>
        <strain evidence="3">PCyN2</strain>
    </source>
</reference>
<dbReference type="Pfam" id="PF13561">
    <property type="entry name" value="adh_short_C2"/>
    <property type="match status" value="1"/>
</dbReference>
<protein>
    <submittedName>
        <fullName evidence="3">2-[hydroxy-4-isopropylphenyl-methyl] succinyl-CoA dehydrogenase subunit D</fullName>
    </submittedName>
</protein>
<dbReference type="InterPro" id="IPR036291">
    <property type="entry name" value="NAD(P)-bd_dom_sf"/>
</dbReference>
<keyword evidence="2" id="KW-0560">Oxidoreductase</keyword>
<dbReference type="AlphaFoldDB" id="A0A096ZNY5"/>
<organism evidence="3">
    <name type="scientific">Thauera sp. pCyN2</name>
    <dbReference type="NCBI Taxonomy" id="1551544"/>
    <lineage>
        <taxon>Bacteria</taxon>
        <taxon>Pseudomonadati</taxon>
        <taxon>Pseudomonadota</taxon>
        <taxon>Betaproteobacteria</taxon>
        <taxon>Rhodocyclales</taxon>
        <taxon>Zoogloeaceae</taxon>
        <taxon>Thauera</taxon>
    </lineage>
</organism>